<proteinExistence type="predicted"/>
<dbReference type="Gene3D" id="1.25.40.10">
    <property type="entry name" value="Tetratricopeptide repeat domain"/>
    <property type="match status" value="3"/>
</dbReference>
<dbReference type="OrthoDB" id="3263419at2759"/>
<dbReference type="PROSITE" id="PS50005">
    <property type="entry name" value="TPR"/>
    <property type="match status" value="3"/>
</dbReference>
<dbReference type="InterPro" id="IPR019734">
    <property type="entry name" value="TPR_rpt"/>
</dbReference>
<dbReference type="EMBL" id="KN823058">
    <property type="protein sequence ID" value="KIO24576.1"/>
    <property type="molecule type" value="Genomic_DNA"/>
</dbReference>
<dbReference type="PANTHER" id="PTHR45641">
    <property type="entry name" value="TETRATRICOPEPTIDE REPEAT PROTEIN (AFU_ORTHOLOGUE AFUA_6G03870)"/>
    <property type="match status" value="1"/>
</dbReference>
<dbReference type="SUPFAM" id="SSF48452">
    <property type="entry name" value="TPR-like"/>
    <property type="match status" value="2"/>
</dbReference>
<feature type="compositionally biased region" description="Basic and acidic residues" evidence="4">
    <location>
        <begin position="426"/>
        <end position="440"/>
    </location>
</feature>
<dbReference type="HOGENOM" id="CLU_332943_0_0_1"/>
<keyword evidence="6" id="KW-1185">Reference proteome</keyword>
<sequence length="859" mass="94380">MWALYGKCAKLQILQSLRTSRYQDAEKVFRVAREIHSRNGNDLGAANVQIGLGEVYSAWWRCRDAEKAFMEAYEIHSRIGNDRGAGNALLGLGDIYDAQSKYSEAEQVFKEAHEIHSRIGHDLGVANALIGLGDIYDAHSKHTEAEQVFIEAHEIHSRIGNDLGVADAQIGLANIYSAWWRYQDAEKAFGKAHEIRSRIANDIEAANVQIGLANIYSAWWRYQDAEKVFGKAHEIHSRIGNDLEVANVQIGLGKIYNAWRRYKDAEKAVREAHEIHSRIGNDLGAANALLGLGDIYDAQSKHSEAEQLFMEAHEIHSRIGNDLGVANALIGLGDIYDAHSRYTEAETAFVGAREIYSRTGNHARAASAGIRLGETYRSQSKDPEADDAFREALQILSDVENKIGPGKASDNPEEGGDTRSSYSGDKGAEGNHSRIGHDAKVANAPKDLGYTHLSPSTDYNTQKGLKRAHEVNSSITRGTEIEYSQNDSDQWSDSEGSYDSPRERFPAASPPPCTALSPTSLHETGDSLYLPSERMNDDPASSQMAFVAVTPPNSSRQEQDLSEELTAIAHAPTPATEELVDLLQALGKAAPKAVRNKHKIYSILRVSRDICNRITEIENPLEPQNDSNIEVLVSRTEDYCALLDGLEETLLQLAAILPLEATAFGADLYSSWSSSRARLAGILNELCRPPFSTISSQAQDTADDLFFDDCSWLSRLLHSGIHPEIAAQFLDVPQTHPVFAVANGLKYLENQVNCGVPNKPTRELIIDIATLLAQTLASTSPDDDDDKSLQETSSLPTEADRDWLVQALADSFSILHLDSALQPSTVNELAIKWADVKVDFVSRGLARLETNMDQSGVEG</sequence>
<evidence type="ECO:0000313" key="6">
    <source>
        <dbReference type="Proteomes" id="UP000054248"/>
    </source>
</evidence>
<dbReference type="Proteomes" id="UP000054248">
    <property type="component" value="Unassembled WGS sequence"/>
</dbReference>
<evidence type="ECO:0000256" key="1">
    <source>
        <dbReference type="ARBA" id="ARBA00022737"/>
    </source>
</evidence>
<gene>
    <name evidence="5" type="ORF">M407DRAFT_26002</name>
</gene>
<feature type="region of interest" description="Disordered" evidence="4">
    <location>
        <begin position="399"/>
        <end position="540"/>
    </location>
</feature>
<evidence type="ECO:0000256" key="3">
    <source>
        <dbReference type="PROSITE-ProRule" id="PRU00339"/>
    </source>
</evidence>
<organism evidence="5 6">
    <name type="scientific">Tulasnella calospora MUT 4182</name>
    <dbReference type="NCBI Taxonomy" id="1051891"/>
    <lineage>
        <taxon>Eukaryota</taxon>
        <taxon>Fungi</taxon>
        <taxon>Dikarya</taxon>
        <taxon>Basidiomycota</taxon>
        <taxon>Agaricomycotina</taxon>
        <taxon>Agaricomycetes</taxon>
        <taxon>Cantharellales</taxon>
        <taxon>Tulasnellaceae</taxon>
        <taxon>Tulasnella</taxon>
    </lineage>
</organism>
<accession>A0A0C3QEZ3</accession>
<dbReference type="PANTHER" id="PTHR45641:SF19">
    <property type="entry name" value="NEPHROCYSTIN-3"/>
    <property type="match status" value="1"/>
</dbReference>
<evidence type="ECO:0000256" key="4">
    <source>
        <dbReference type="SAM" id="MobiDB-lite"/>
    </source>
</evidence>
<dbReference type="STRING" id="1051891.A0A0C3QEZ3"/>
<name>A0A0C3QEZ3_9AGAM</name>
<feature type="repeat" description="TPR" evidence="3">
    <location>
        <begin position="86"/>
        <end position="119"/>
    </location>
</feature>
<reference evidence="5 6" key="1">
    <citation type="submission" date="2014-04" db="EMBL/GenBank/DDBJ databases">
        <authorList>
            <consortium name="DOE Joint Genome Institute"/>
            <person name="Kuo A."/>
            <person name="Girlanda M."/>
            <person name="Perotto S."/>
            <person name="Kohler A."/>
            <person name="Nagy L.G."/>
            <person name="Floudas D."/>
            <person name="Copeland A."/>
            <person name="Barry K.W."/>
            <person name="Cichocki N."/>
            <person name="Veneault-Fourrey C."/>
            <person name="LaButti K."/>
            <person name="Lindquist E.A."/>
            <person name="Lipzen A."/>
            <person name="Lundell T."/>
            <person name="Morin E."/>
            <person name="Murat C."/>
            <person name="Sun H."/>
            <person name="Tunlid A."/>
            <person name="Henrissat B."/>
            <person name="Grigoriev I.V."/>
            <person name="Hibbett D.S."/>
            <person name="Martin F."/>
            <person name="Nordberg H.P."/>
            <person name="Cantor M.N."/>
            <person name="Hua S.X."/>
        </authorList>
    </citation>
    <scope>NUCLEOTIDE SEQUENCE [LARGE SCALE GENOMIC DNA]</scope>
    <source>
        <strain evidence="5 6">MUT 4182</strain>
    </source>
</reference>
<feature type="repeat" description="TPR" evidence="3">
    <location>
        <begin position="286"/>
        <end position="319"/>
    </location>
</feature>
<dbReference type="Pfam" id="PF13424">
    <property type="entry name" value="TPR_12"/>
    <property type="match status" value="4"/>
</dbReference>
<keyword evidence="1" id="KW-0677">Repeat</keyword>
<protein>
    <submittedName>
        <fullName evidence="5">Uncharacterized protein</fullName>
    </submittedName>
</protein>
<dbReference type="SMART" id="SM00028">
    <property type="entry name" value="TPR"/>
    <property type="match status" value="9"/>
</dbReference>
<dbReference type="InterPro" id="IPR011990">
    <property type="entry name" value="TPR-like_helical_dom_sf"/>
</dbReference>
<feature type="compositionally biased region" description="Polar residues" evidence="4">
    <location>
        <begin position="471"/>
        <end position="497"/>
    </location>
</feature>
<evidence type="ECO:0000256" key="2">
    <source>
        <dbReference type="ARBA" id="ARBA00022803"/>
    </source>
</evidence>
<dbReference type="AlphaFoldDB" id="A0A0C3QEZ3"/>
<feature type="compositionally biased region" description="Polar residues" evidence="4">
    <location>
        <begin position="453"/>
        <end position="463"/>
    </location>
</feature>
<keyword evidence="2 3" id="KW-0802">TPR repeat</keyword>
<evidence type="ECO:0000313" key="5">
    <source>
        <dbReference type="EMBL" id="KIO24576.1"/>
    </source>
</evidence>
<feature type="repeat" description="TPR" evidence="3">
    <location>
        <begin position="366"/>
        <end position="399"/>
    </location>
</feature>
<reference evidence="6" key="2">
    <citation type="submission" date="2015-01" db="EMBL/GenBank/DDBJ databases">
        <title>Evolutionary Origins and Diversification of the Mycorrhizal Mutualists.</title>
        <authorList>
            <consortium name="DOE Joint Genome Institute"/>
            <consortium name="Mycorrhizal Genomics Consortium"/>
            <person name="Kohler A."/>
            <person name="Kuo A."/>
            <person name="Nagy L.G."/>
            <person name="Floudas D."/>
            <person name="Copeland A."/>
            <person name="Barry K.W."/>
            <person name="Cichocki N."/>
            <person name="Veneault-Fourrey C."/>
            <person name="LaButti K."/>
            <person name="Lindquist E.A."/>
            <person name="Lipzen A."/>
            <person name="Lundell T."/>
            <person name="Morin E."/>
            <person name="Murat C."/>
            <person name="Riley R."/>
            <person name="Ohm R."/>
            <person name="Sun H."/>
            <person name="Tunlid A."/>
            <person name="Henrissat B."/>
            <person name="Grigoriev I.V."/>
            <person name="Hibbett D.S."/>
            <person name="Martin F."/>
        </authorList>
    </citation>
    <scope>NUCLEOTIDE SEQUENCE [LARGE SCALE GENOMIC DNA]</scope>
    <source>
        <strain evidence="6">MUT 4182</strain>
    </source>
</reference>